<feature type="transmembrane region" description="Helical" evidence="1">
    <location>
        <begin position="84"/>
        <end position="105"/>
    </location>
</feature>
<dbReference type="AlphaFoldDB" id="A0A133XMS7"/>
<evidence type="ECO:0000313" key="3">
    <source>
        <dbReference type="Proteomes" id="UP000070186"/>
    </source>
</evidence>
<evidence type="ECO:0000313" key="2">
    <source>
        <dbReference type="EMBL" id="KXB32230.1"/>
    </source>
</evidence>
<dbReference type="STRING" id="281362.AT959_04010"/>
<dbReference type="EMBL" id="LODL01000007">
    <property type="protein sequence ID" value="KXB32230.1"/>
    <property type="molecule type" value="Genomic_DNA"/>
</dbReference>
<feature type="transmembrane region" description="Helical" evidence="1">
    <location>
        <begin position="192"/>
        <end position="212"/>
    </location>
</feature>
<gene>
    <name evidence="2" type="ORF">AT959_04010</name>
</gene>
<feature type="transmembrane region" description="Helical" evidence="1">
    <location>
        <begin position="111"/>
        <end position="136"/>
    </location>
</feature>
<organism evidence="2 3">
    <name type="scientific">Dechloromonas denitrificans</name>
    <dbReference type="NCBI Taxonomy" id="281362"/>
    <lineage>
        <taxon>Bacteria</taxon>
        <taxon>Pseudomonadati</taxon>
        <taxon>Pseudomonadota</taxon>
        <taxon>Betaproteobacteria</taxon>
        <taxon>Rhodocyclales</taxon>
        <taxon>Azonexaceae</taxon>
        <taxon>Dechloromonas</taxon>
    </lineage>
</organism>
<protein>
    <submittedName>
        <fullName evidence="2">Uncharacterized protein</fullName>
    </submittedName>
</protein>
<proteinExistence type="predicted"/>
<keyword evidence="3" id="KW-1185">Reference proteome</keyword>
<feature type="transmembrane region" description="Helical" evidence="1">
    <location>
        <begin position="161"/>
        <end position="186"/>
    </location>
</feature>
<evidence type="ECO:0000256" key="1">
    <source>
        <dbReference type="SAM" id="Phobius"/>
    </source>
</evidence>
<sequence>MLTHFVHIKYLPTIDLKSATGILLGVAMSGALTIGSVAILLGIPGALMQLCVHYKVLNPGTEDLKKEQGSKERKNRKGNGRVNFLLHIYASVAIALSLLLGPYYFDATETFFAWPVGSVIVGISVIFLLCVAALVIRHRNGGPVKRLARIRFRKNCGHTHGLWILGFLTLLQVLVCAFLLQIFPFFRQESDLISLINFGLAISLSAAIGIAIRHSWKSAALSLGAGVFLLIFLFDGLVKVSDAVMKTLKLGNLENTTLLVSSAGCQVITGTLGCGRCASSNGEKTPVFRIQGLKILSRVGEEHLLAFQKEQQETRFLLRSPEVISISYSAQSKEELPSTPATLPACVTVEAVSMPPAVTSKEVQ</sequence>
<keyword evidence="1" id="KW-0472">Membrane</keyword>
<accession>A0A133XMS7</accession>
<reference evidence="2 3" key="1">
    <citation type="submission" date="2015-12" db="EMBL/GenBank/DDBJ databases">
        <title>Nitrous oxide reduction kinetics distinguish bacteria harboring typical versus atypical NosZ.</title>
        <authorList>
            <person name="Yoon S."/>
            <person name="Nissen S."/>
            <person name="Park D."/>
            <person name="Sanford R.A."/>
            <person name="Loeffler F.E."/>
        </authorList>
    </citation>
    <scope>NUCLEOTIDE SEQUENCE [LARGE SCALE GENOMIC DNA]</scope>
    <source>
        <strain evidence="2 3">ATCC BAA-841</strain>
    </source>
</reference>
<keyword evidence="1" id="KW-1133">Transmembrane helix</keyword>
<feature type="transmembrane region" description="Helical" evidence="1">
    <location>
        <begin position="219"/>
        <end position="238"/>
    </location>
</feature>
<feature type="transmembrane region" description="Helical" evidence="1">
    <location>
        <begin position="20"/>
        <end position="43"/>
    </location>
</feature>
<comment type="caution">
    <text evidence="2">The sequence shown here is derived from an EMBL/GenBank/DDBJ whole genome shotgun (WGS) entry which is preliminary data.</text>
</comment>
<keyword evidence="1" id="KW-0812">Transmembrane</keyword>
<dbReference type="Proteomes" id="UP000070186">
    <property type="component" value="Unassembled WGS sequence"/>
</dbReference>
<name>A0A133XMS7_9RHOO</name>